<dbReference type="InterPro" id="IPR013437">
    <property type="entry name" value="FtsW"/>
</dbReference>
<dbReference type="PANTHER" id="PTHR30474">
    <property type="entry name" value="CELL CYCLE PROTEIN"/>
    <property type="match status" value="1"/>
</dbReference>
<keyword evidence="8" id="KW-0133">Cell shape</keyword>
<feature type="transmembrane region" description="Helical" evidence="21">
    <location>
        <begin position="166"/>
        <end position="183"/>
    </location>
</feature>
<feature type="transmembrane region" description="Helical" evidence="21">
    <location>
        <begin position="7"/>
        <end position="28"/>
    </location>
</feature>
<evidence type="ECO:0000256" key="12">
    <source>
        <dbReference type="ARBA" id="ARBA00023306"/>
    </source>
</evidence>
<dbReference type="EC" id="2.4.99.28" evidence="19"/>
<evidence type="ECO:0000256" key="20">
    <source>
        <dbReference type="ARBA" id="ARBA00049902"/>
    </source>
</evidence>
<evidence type="ECO:0000256" key="19">
    <source>
        <dbReference type="ARBA" id="ARBA00044770"/>
    </source>
</evidence>
<feature type="transmembrane region" description="Helical" evidence="21">
    <location>
        <begin position="190"/>
        <end position="210"/>
    </location>
</feature>
<dbReference type="GO" id="GO:0008360">
    <property type="term" value="P:regulation of cell shape"/>
    <property type="evidence" value="ECO:0007669"/>
    <property type="project" value="UniProtKB-KW"/>
</dbReference>
<dbReference type="STRING" id="1798683.A3C90_03015"/>
<evidence type="ECO:0000256" key="6">
    <source>
        <dbReference type="ARBA" id="ARBA00022679"/>
    </source>
</evidence>
<gene>
    <name evidence="22" type="ORF">A3C90_03015</name>
</gene>
<organism evidence="22 23">
    <name type="scientific">Candidatus Magasanikbacteria bacterium RIFCSPHIGHO2_02_FULL_51_14</name>
    <dbReference type="NCBI Taxonomy" id="1798683"/>
    <lineage>
        <taxon>Bacteria</taxon>
        <taxon>Candidatus Magasanikiibacteriota</taxon>
    </lineage>
</organism>
<comment type="pathway">
    <text evidence="2">Cell wall biogenesis; peptidoglycan biosynthesis.</text>
</comment>
<evidence type="ECO:0000256" key="17">
    <source>
        <dbReference type="ARBA" id="ARBA00041185"/>
    </source>
</evidence>
<dbReference type="GO" id="GO:0009252">
    <property type="term" value="P:peptidoglycan biosynthetic process"/>
    <property type="evidence" value="ECO:0007669"/>
    <property type="project" value="UniProtKB-KW"/>
</dbReference>
<feature type="transmembrane region" description="Helical" evidence="21">
    <location>
        <begin position="339"/>
        <end position="360"/>
    </location>
</feature>
<dbReference type="GO" id="GO:0051301">
    <property type="term" value="P:cell division"/>
    <property type="evidence" value="ECO:0007669"/>
    <property type="project" value="UniProtKB-KW"/>
</dbReference>
<evidence type="ECO:0000256" key="13">
    <source>
        <dbReference type="ARBA" id="ARBA00023316"/>
    </source>
</evidence>
<evidence type="ECO:0000256" key="14">
    <source>
        <dbReference type="ARBA" id="ARBA00032370"/>
    </source>
</evidence>
<comment type="subcellular location">
    <subcellularLocation>
        <location evidence="1">Cell membrane</location>
        <topology evidence="1">Multi-pass membrane protein</topology>
    </subcellularLocation>
</comment>
<evidence type="ECO:0000256" key="10">
    <source>
        <dbReference type="ARBA" id="ARBA00022989"/>
    </source>
</evidence>
<evidence type="ECO:0000256" key="18">
    <source>
        <dbReference type="ARBA" id="ARBA00041418"/>
    </source>
</evidence>
<feature type="transmembrane region" description="Helical" evidence="21">
    <location>
        <begin position="143"/>
        <end position="160"/>
    </location>
</feature>
<keyword evidence="10 21" id="KW-1133">Transmembrane helix</keyword>
<feature type="transmembrane region" description="Helical" evidence="21">
    <location>
        <begin position="273"/>
        <end position="294"/>
    </location>
</feature>
<dbReference type="GO" id="GO:0071555">
    <property type="term" value="P:cell wall organization"/>
    <property type="evidence" value="ECO:0007669"/>
    <property type="project" value="UniProtKB-KW"/>
</dbReference>
<keyword evidence="4 22" id="KW-0132">Cell division</keyword>
<name>A0A1F6MFD3_9BACT</name>
<dbReference type="NCBIfam" id="TIGR02614">
    <property type="entry name" value="ftsW"/>
    <property type="match status" value="1"/>
</dbReference>
<accession>A0A1F6MFD3</accession>
<dbReference type="PANTHER" id="PTHR30474:SF2">
    <property type="entry name" value="PEPTIDOGLYCAN GLYCOSYLTRANSFERASE FTSW-RELATED"/>
    <property type="match status" value="1"/>
</dbReference>
<evidence type="ECO:0000313" key="22">
    <source>
        <dbReference type="EMBL" id="OGH70356.1"/>
    </source>
</evidence>
<dbReference type="GO" id="GO:0005886">
    <property type="term" value="C:plasma membrane"/>
    <property type="evidence" value="ECO:0007669"/>
    <property type="project" value="UniProtKB-SubCell"/>
</dbReference>
<keyword evidence="11 21" id="KW-0472">Membrane</keyword>
<dbReference type="GO" id="GO:0015648">
    <property type="term" value="F:lipid-linked peptidoglycan transporter activity"/>
    <property type="evidence" value="ECO:0007669"/>
    <property type="project" value="TreeGrafter"/>
</dbReference>
<dbReference type="AlphaFoldDB" id="A0A1F6MFD3"/>
<dbReference type="Proteomes" id="UP000177457">
    <property type="component" value="Unassembled WGS sequence"/>
</dbReference>
<evidence type="ECO:0000256" key="8">
    <source>
        <dbReference type="ARBA" id="ARBA00022960"/>
    </source>
</evidence>
<comment type="caution">
    <text evidence="22">The sequence shown here is derived from an EMBL/GenBank/DDBJ whole genome shotgun (WGS) entry which is preliminary data.</text>
</comment>
<evidence type="ECO:0000256" key="1">
    <source>
        <dbReference type="ARBA" id="ARBA00004651"/>
    </source>
</evidence>
<evidence type="ECO:0000256" key="16">
    <source>
        <dbReference type="ARBA" id="ARBA00038053"/>
    </source>
</evidence>
<protein>
    <recommendedName>
        <fullName evidence="17">Probable peptidoglycan glycosyltransferase FtsW</fullName>
        <ecNumber evidence="19">2.4.99.28</ecNumber>
    </recommendedName>
    <alternativeName>
        <fullName evidence="18">Cell division protein FtsW</fullName>
    </alternativeName>
    <alternativeName>
        <fullName evidence="15">Cell wall polymerase</fullName>
    </alternativeName>
    <alternativeName>
        <fullName evidence="14">Peptidoglycan polymerase</fullName>
    </alternativeName>
</protein>
<keyword evidence="12" id="KW-0131">Cell cycle</keyword>
<keyword evidence="6" id="KW-0808">Transferase</keyword>
<dbReference type="GO" id="GO:0032153">
    <property type="term" value="C:cell division site"/>
    <property type="evidence" value="ECO:0007669"/>
    <property type="project" value="TreeGrafter"/>
</dbReference>
<comment type="catalytic activity">
    <reaction evidence="20">
        <text>[GlcNAc-(1-&gt;4)-Mur2Ac(oyl-L-Ala-gamma-D-Glu-L-Lys-D-Ala-D-Ala)](n)-di-trans,octa-cis-undecaprenyl diphosphate + beta-D-GlcNAc-(1-&gt;4)-Mur2Ac(oyl-L-Ala-gamma-D-Glu-L-Lys-D-Ala-D-Ala)-di-trans,octa-cis-undecaprenyl diphosphate = [GlcNAc-(1-&gt;4)-Mur2Ac(oyl-L-Ala-gamma-D-Glu-L-Lys-D-Ala-D-Ala)](n+1)-di-trans,octa-cis-undecaprenyl diphosphate + di-trans,octa-cis-undecaprenyl diphosphate + H(+)</text>
        <dbReference type="Rhea" id="RHEA:23708"/>
        <dbReference type="Rhea" id="RHEA-COMP:9602"/>
        <dbReference type="Rhea" id="RHEA-COMP:9603"/>
        <dbReference type="ChEBI" id="CHEBI:15378"/>
        <dbReference type="ChEBI" id="CHEBI:58405"/>
        <dbReference type="ChEBI" id="CHEBI:60033"/>
        <dbReference type="ChEBI" id="CHEBI:78435"/>
        <dbReference type="EC" id="2.4.99.28"/>
    </reaction>
</comment>
<dbReference type="InterPro" id="IPR001182">
    <property type="entry name" value="FtsW/RodA"/>
</dbReference>
<dbReference type="GO" id="GO:0008955">
    <property type="term" value="F:peptidoglycan glycosyltransferase activity"/>
    <property type="evidence" value="ECO:0007669"/>
    <property type="project" value="UniProtKB-EC"/>
</dbReference>
<evidence type="ECO:0000256" key="9">
    <source>
        <dbReference type="ARBA" id="ARBA00022984"/>
    </source>
</evidence>
<keyword evidence="5" id="KW-0328">Glycosyltransferase</keyword>
<evidence type="ECO:0000256" key="2">
    <source>
        <dbReference type="ARBA" id="ARBA00004752"/>
    </source>
</evidence>
<keyword evidence="7 21" id="KW-0812">Transmembrane</keyword>
<reference evidence="22 23" key="1">
    <citation type="journal article" date="2016" name="Nat. Commun.">
        <title>Thousands of microbial genomes shed light on interconnected biogeochemical processes in an aquifer system.</title>
        <authorList>
            <person name="Anantharaman K."/>
            <person name="Brown C.T."/>
            <person name="Hug L.A."/>
            <person name="Sharon I."/>
            <person name="Castelle C.J."/>
            <person name="Probst A.J."/>
            <person name="Thomas B.C."/>
            <person name="Singh A."/>
            <person name="Wilkins M.J."/>
            <person name="Karaoz U."/>
            <person name="Brodie E.L."/>
            <person name="Williams K.H."/>
            <person name="Hubbard S.S."/>
            <person name="Banfield J.F."/>
        </authorList>
    </citation>
    <scope>NUCLEOTIDE SEQUENCE [LARGE SCALE GENOMIC DNA]</scope>
</reference>
<feature type="transmembrane region" description="Helical" evidence="21">
    <location>
        <begin position="306"/>
        <end position="333"/>
    </location>
</feature>
<keyword evidence="13" id="KW-0961">Cell wall biogenesis/degradation</keyword>
<dbReference type="EMBL" id="MFQE01000049">
    <property type="protein sequence ID" value="OGH70356.1"/>
    <property type="molecule type" value="Genomic_DNA"/>
</dbReference>
<evidence type="ECO:0000256" key="11">
    <source>
        <dbReference type="ARBA" id="ARBA00023136"/>
    </source>
</evidence>
<evidence type="ECO:0000313" key="23">
    <source>
        <dbReference type="Proteomes" id="UP000177457"/>
    </source>
</evidence>
<feature type="transmembrane region" description="Helical" evidence="21">
    <location>
        <begin position="77"/>
        <end position="98"/>
    </location>
</feature>
<feature type="transmembrane region" description="Helical" evidence="21">
    <location>
        <begin position="48"/>
        <end position="65"/>
    </location>
</feature>
<keyword evidence="9" id="KW-0573">Peptidoglycan synthesis</keyword>
<evidence type="ECO:0000256" key="3">
    <source>
        <dbReference type="ARBA" id="ARBA00022475"/>
    </source>
</evidence>
<evidence type="ECO:0000256" key="5">
    <source>
        <dbReference type="ARBA" id="ARBA00022676"/>
    </source>
</evidence>
<evidence type="ECO:0000256" key="4">
    <source>
        <dbReference type="ARBA" id="ARBA00022618"/>
    </source>
</evidence>
<keyword evidence="3" id="KW-1003">Cell membrane</keyword>
<evidence type="ECO:0000256" key="15">
    <source>
        <dbReference type="ARBA" id="ARBA00033270"/>
    </source>
</evidence>
<dbReference type="Pfam" id="PF01098">
    <property type="entry name" value="FTSW_RODA_SPOVE"/>
    <property type="match status" value="1"/>
</dbReference>
<evidence type="ECO:0000256" key="21">
    <source>
        <dbReference type="SAM" id="Phobius"/>
    </source>
</evidence>
<feature type="transmembrane region" description="Helical" evidence="21">
    <location>
        <begin position="110"/>
        <end position="131"/>
    </location>
</feature>
<evidence type="ECO:0000256" key="7">
    <source>
        <dbReference type="ARBA" id="ARBA00022692"/>
    </source>
</evidence>
<sequence length="365" mass="39274">MKAHRADYVLLSYFIILLVFGLIMLTSASSALGHERFGDSYFFIKRQLLFGVLPGMLAFFILARIDYRALKRFALPVGVGTTLLLLLVFLPGVGSALGTNARSWIVLGDYSFQPAEFAKLGLIIFFSAYLAKVGRGIRDLARGFLPSLAVGLVPVVLVVLQPDIGTVSILFAILFALLFFAGAKLWHMGALAGLGVAGLAFMVAIAPYRAARLTTFLHPELDPQGVGYHINQAFLAIGSGGFFGLGLGHSRQKFQYLPEVNADSIFAIIAEEMGFLFVFAFVALLALIAYRGFLIAKRAPDDFGRLLVSGIIVWFLTQSFLNIGAMVGIVPLTGVPLPFVSHGGTALLMAMAGVGILTNVSKFSK</sequence>
<proteinExistence type="inferred from homology"/>
<comment type="similarity">
    <text evidence="16">Belongs to the SEDS family. FtsW subfamily.</text>
</comment>